<keyword evidence="3 7" id="KW-0812">Transmembrane</keyword>
<keyword evidence="4" id="KW-0378">Hydrolase</keyword>
<keyword evidence="10" id="KW-1185">Reference proteome</keyword>
<dbReference type="InterPro" id="IPR022764">
    <property type="entry name" value="Peptidase_S54_rhomboid_dom"/>
</dbReference>
<dbReference type="KEGG" id="tal:Thal_1091"/>
<feature type="transmembrane region" description="Helical" evidence="7">
    <location>
        <begin position="187"/>
        <end position="208"/>
    </location>
</feature>
<comment type="similarity">
    <text evidence="2">Belongs to the peptidase S54 family.</text>
</comment>
<dbReference type="GO" id="GO:0016020">
    <property type="term" value="C:membrane"/>
    <property type="evidence" value="ECO:0007669"/>
    <property type="project" value="UniProtKB-SubCell"/>
</dbReference>
<evidence type="ECO:0000256" key="7">
    <source>
        <dbReference type="SAM" id="Phobius"/>
    </source>
</evidence>
<sequence>MIPIKDVNPSRTVPFVNLTLIALCVLVWFHQVSLDEEDFNLYIYQYGLVPGEIFARPYTLLTHMFLHGSWLHILGNMWFLWIFGDNVEDRLGRIRYLILYFTSGIGAALLQTLVSFLMGGTDVPMVGASGAISGVLGAYLFLFPHARILALVPIFIFLTFVELPAVFFIGMWVFIQIINGLLTLPLAGYGGVAWFAHIGGFFVGYRVAKLMVKRYNYL</sequence>
<dbReference type="PANTHER" id="PTHR43731">
    <property type="entry name" value="RHOMBOID PROTEASE"/>
    <property type="match status" value="1"/>
</dbReference>
<dbReference type="Pfam" id="PF01694">
    <property type="entry name" value="Rhomboid"/>
    <property type="match status" value="1"/>
</dbReference>
<evidence type="ECO:0000256" key="2">
    <source>
        <dbReference type="ARBA" id="ARBA00009045"/>
    </source>
</evidence>
<dbReference type="FunFam" id="1.20.1540.10:FF:000027">
    <property type="entry name" value="Rhomboid family intramembrane serine protease"/>
    <property type="match status" value="1"/>
</dbReference>
<dbReference type="AlphaFoldDB" id="D3SLU3"/>
<keyword evidence="6 7" id="KW-0472">Membrane</keyword>
<feature type="transmembrane region" description="Helical" evidence="7">
    <location>
        <begin position="123"/>
        <end position="142"/>
    </location>
</feature>
<dbReference type="InterPro" id="IPR035952">
    <property type="entry name" value="Rhomboid-like_sf"/>
</dbReference>
<comment type="subcellular location">
    <subcellularLocation>
        <location evidence="1">Membrane</location>
        <topology evidence="1">Multi-pass membrane protein</topology>
    </subcellularLocation>
</comment>
<feature type="transmembrane region" description="Helical" evidence="7">
    <location>
        <begin position="149"/>
        <end position="175"/>
    </location>
</feature>
<dbReference type="PANTHER" id="PTHR43731:SF14">
    <property type="entry name" value="PRESENILIN-ASSOCIATED RHOMBOID-LIKE PROTEIN, MITOCHONDRIAL"/>
    <property type="match status" value="1"/>
</dbReference>
<feature type="domain" description="Peptidase S54 rhomboid" evidence="8">
    <location>
        <begin position="57"/>
        <end position="213"/>
    </location>
</feature>
<dbReference type="EMBL" id="CP001931">
    <property type="protein sequence ID" value="ADC89723.1"/>
    <property type="molecule type" value="Genomic_DNA"/>
</dbReference>
<feature type="transmembrane region" description="Helical" evidence="7">
    <location>
        <begin position="12"/>
        <end position="30"/>
    </location>
</feature>
<gene>
    <name evidence="9" type="ordered locus">Thal_1091</name>
</gene>
<dbReference type="OrthoDB" id="9813074at2"/>
<evidence type="ECO:0000259" key="8">
    <source>
        <dbReference type="Pfam" id="PF01694"/>
    </source>
</evidence>
<feature type="transmembrane region" description="Helical" evidence="7">
    <location>
        <begin position="96"/>
        <end position="117"/>
    </location>
</feature>
<dbReference type="GO" id="GO:0004252">
    <property type="term" value="F:serine-type endopeptidase activity"/>
    <property type="evidence" value="ECO:0007669"/>
    <property type="project" value="InterPro"/>
</dbReference>
<dbReference type="STRING" id="638303.Thal_1091"/>
<dbReference type="HOGENOM" id="CLU_055068_5_1_0"/>
<evidence type="ECO:0000256" key="4">
    <source>
        <dbReference type="ARBA" id="ARBA00022801"/>
    </source>
</evidence>
<evidence type="ECO:0000256" key="5">
    <source>
        <dbReference type="ARBA" id="ARBA00022989"/>
    </source>
</evidence>
<name>D3SLU3_THEAH</name>
<dbReference type="Proteomes" id="UP000002043">
    <property type="component" value="Chromosome"/>
</dbReference>
<dbReference type="RefSeq" id="WP_012992129.1">
    <property type="nucleotide sequence ID" value="NC_013894.1"/>
</dbReference>
<dbReference type="MEROPS" id="S54.027"/>
<dbReference type="eggNOG" id="COG0705">
    <property type="taxonomic scope" value="Bacteria"/>
</dbReference>
<feature type="transmembrane region" description="Helical" evidence="7">
    <location>
        <begin position="64"/>
        <end position="84"/>
    </location>
</feature>
<protein>
    <submittedName>
        <fullName evidence="9">Rhomboid family protein</fullName>
    </submittedName>
</protein>
<keyword evidence="5 7" id="KW-1133">Transmembrane helix</keyword>
<dbReference type="Gene3D" id="1.20.1540.10">
    <property type="entry name" value="Rhomboid-like"/>
    <property type="match status" value="1"/>
</dbReference>
<evidence type="ECO:0000256" key="1">
    <source>
        <dbReference type="ARBA" id="ARBA00004141"/>
    </source>
</evidence>
<evidence type="ECO:0000313" key="10">
    <source>
        <dbReference type="Proteomes" id="UP000002043"/>
    </source>
</evidence>
<dbReference type="SUPFAM" id="SSF144091">
    <property type="entry name" value="Rhomboid-like"/>
    <property type="match status" value="1"/>
</dbReference>
<evidence type="ECO:0000256" key="6">
    <source>
        <dbReference type="ARBA" id="ARBA00023136"/>
    </source>
</evidence>
<accession>D3SLU3</accession>
<evidence type="ECO:0000313" key="9">
    <source>
        <dbReference type="EMBL" id="ADC89723.1"/>
    </source>
</evidence>
<organism evidence="9 10">
    <name type="scientific">Thermocrinis albus (strain DSM 14484 / JCM 11386 / HI 11/12)</name>
    <dbReference type="NCBI Taxonomy" id="638303"/>
    <lineage>
        <taxon>Bacteria</taxon>
        <taxon>Pseudomonadati</taxon>
        <taxon>Aquificota</taxon>
        <taxon>Aquificia</taxon>
        <taxon>Aquificales</taxon>
        <taxon>Aquificaceae</taxon>
        <taxon>Thermocrinis</taxon>
    </lineage>
</organism>
<proteinExistence type="inferred from homology"/>
<reference evidence="10" key="1">
    <citation type="journal article" date="2010" name="Stand. Genomic Sci.">
        <title>Complete genome sequence of Thermocrinis albus type strain (HI 11/12T).</title>
        <authorList>
            <person name="Wirth R."/>
            <person name="Sikorski J."/>
            <person name="Brambilla E."/>
            <person name="Misra M."/>
            <person name="Lapidus A."/>
            <person name="Copeland A."/>
            <person name="Nolan M."/>
            <person name="Lucas S."/>
            <person name="Chen F."/>
            <person name="Tice H."/>
            <person name="Cheng J.F."/>
            <person name="Han C."/>
            <person name="Detter J.C."/>
            <person name="Tapia R."/>
            <person name="Bruce D."/>
            <person name="Goodwin L."/>
            <person name="Pitluck S."/>
            <person name="Pati A."/>
            <person name="Anderson I."/>
            <person name="Ivanova N."/>
            <person name="Mavromatis K."/>
            <person name="Mikhailova N."/>
            <person name="Chen A."/>
            <person name="Palaniappan K."/>
            <person name="Bilek Y."/>
            <person name="Hader T."/>
            <person name="Land M."/>
            <person name="Hauser L."/>
            <person name="Chang Y.J."/>
            <person name="Jeffries C.D."/>
            <person name="Tindall B.J."/>
            <person name="Rohde M."/>
            <person name="Goker M."/>
            <person name="Bristow J."/>
            <person name="Eisen J.A."/>
            <person name="Markowitz V."/>
            <person name="Hugenholtz P."/>
            <person name="Kyrpides N.C."/>
            <person name="Klenk H.P."/>
        </authorList>
    </citation>
    <scope>NUCLEOTIDE SEQUENCE [LARGE SCALE GENOMIC DNA]</scope>
    <source>
        <strain evidence="10">DSM 14484 / JCM 11386 / HI 11/12</strain>
    </source>
</reference>
<evidence type="ECO:0000256" key="3">
    <source>
        <dbReference type="ARBA" id="ARBA00022692"/>
    </source>
</evidence>
<dbReference type="InterPro" id="IPR050925">
    <property type="entry name" value="Rhomboid_protease_S54"/>
</dbReference>